<keyword evidence="2" id="KW-1185">Reference proteome</keyword>
<feature type="transmembrane region" description="Helical" evidence="1">
    <location>
        <begin position="59"/>
        <end position="79"/>
    </location>
</feature>
<evidence type="ECO:0000313" key="2">
    <source>
        <dbReference type="Proteomes" id="UP000887566"/>
    </source>
</evidence>
<dbReference type="Proteomes" id="UP000887566">
    <property type="component" value="Unplaced"/>
</dbReference>
<dbReference type="AlphaFoldDB" id="A0A914V8R1"/>
<dbReference type="WBParaSite" id="PSAMB.scaffold16694size1277.g37006.t1">
    <property type="protein sequence ID" value="PSAMB.scaffold16694size1277.g37006.t1"/>
    <property type="gene ID" value="PSAMB.scaffold16694size1277.g37006"/>
</dbReference>
<organism evidence="2 3">
    <name type="scientific">Plectus sambesii</name>
    <dbReference type="NCBI Taxonomy" id="2011161"/>
    <lineage>
        <taxon>Eukaryota</taxon>
        <taxon>Metazoa</taxon>
        <taxon>Ecdysozoa</taxon>
        <taxon>Nematoda</taxon>
        <taxon>Chromadorea</taxon>
        <taxon>Plectida</taxon>
        <taxon>Plectina</taxon>
        <taxon>Plectoidea</taxon>
        <taxon>Plectidae</taxon>
        <taxon>Plectus</taxon>
    </lineage>
</organism>
<keyword evidence="1" id="KW-1133">Transmembrane helix</keyword>
<proteinExistence type="predicted"/>
<evidence type="ECO:0000256" key="1">
    <source>
        <dbReference type="SAM" id="Phobius"/>
    </source>
</evidence>
<protein>
    <submittedName>
        <fullName evidence="3">Uncharacterized protein</fullName>
    </submittedName>
</protein>
<keyword evidence="1" id="KW-0812">Transmembrane</keyword>
<evidence type="ECO:0000313" key="3">
    <source>
        <dbReference type="WBParaSite" id="PSAMB.scaffold16694size1277.g37006.t1"/>
    </source>
</evidence>
<name>A0A914V8R1_9BILA</name>
<reference evidence="3" key="1">
    <citation type="submission" date="2022-11" db="UniProtKB">
        <authorList>
            <consortium name="WormBaseParasite"/>
        </authorList>
    </citation>
    <scope>IDENTIFICATION</scope>
</reference>
<keyword evidence="1" id="KW-0472">Membrane</keyword>
<accession>A0A914V8R1</accession>
<sequence>MSIHRSSNIRRLRRNIGQSFREVGQSIRTEAREKLRRVRKVPRWVRILRKTYHEYGLKHLMLILILAAYQFLGAGIFYFCE</sequence>